<evidence type="ECO:0000256" key="2">
    <source>
        <dbReference type="ARBA" id="ARBA00022670"/>
    </source>
</evidence>
<gene>
    <name evidence="6" type="ORF">HQN59_06675</name>
</gene>
<dbReference type="AlphaFoldDB" id="A0A7Y6NLR7"/>
<dbReference type="PANTHER" id="PTHR22939:SF129">
    <property type="entry name" value="SERINE PROTEASE HTRA2, MITOCHONDRIAL"/>
    <property type="match status" value="1"/>
</dbReference>
<proteinExistence type="inferred from homology"/>
<keyword evidence="2 6" id="KW-0645">Protease</keyword>
<feature type="domain" description="PDZ" evidence="5">
    <location>
        <begin position="248"/>
        <end position="331"/>
    </location>
</feature>
<dbReference type="Pfam" id="PF13365">
    <property type="entry name" value="Trypsin_2"/>
    <property type="match status" value="1"/>
</dbReference>
<evidence type="ECO:0000256" key="1">
    <source>
        <dbReference type="ARBA" id="ARBA00010541"/>
    </source>
</evidence>
<dbReference type="SMART" id="SM00228">
    <property type="entry name" value="PDZ"/>
    <property type="match status" value="1"/>
</dbReference>
<reference evidence="6 7" key="1">
    <citation type="submission" date="2020-06" db="EMBL/GenBank/DDBJ databases">
        <title>Schlegella sp. ID0723 isolated from air conditioner.</title>
        <authorList>
            <person name="Kim D.Y."/>
            <person name="Kim D.-U."/>
        </authorList>
    </citation>
    <scope>NUCLEOTIDE SEQUENCE [LARGE SCALE GENOMIC DNA]</scope>
    <source>
        <strain evidence="6 7">ID0723</strain>
    </source>
</reference>
<evidence type="ECO:0000256" key="3">
    <source>
        <dbReference type="ARBA" id="ARBA00022801"/>
    </source>
</evidence>
<dbReference type="EMBL" id="JABWMJ010000002">
    <property type="protein sequence ID" value="NUZ05444.1"/>
    <property type="molecule type" value="Genomic_DNA"/>
</dbReference>
<keyword evidence="4" id="KW-0720">Serine protease</keyword>
<evidence type="ECO:0000313" key="6">
    <source>
        <dbReference type="EMBL" id="NUZ05444.1"/>
    </source>
</evidence>
<name>A0A7Y6NLR7_9BURK</name>
<dbReference type="InterPro" id="IPR009003">
    <property type="entry name" value="Peptidase_S1_PA"/>
</dbReference>
<dbReference type="PRINTS" id="PR00834">
    <property type="entry name" value="PROTEASES2C"/>
</dbReference>
<evidence type="ECO:0000313" key="7">
    <source>
        <dbReference type="Proteomes" id="UP000529637"/>
    </source>
</evidence>
<dbReference type="InterPro" id="IPR001940">
    <property type="entry name" value="Peptidase_S1C"/>
</dbReference>
<dbReference type="Gene3D" id="2.30.42.10">
    <property type="match status" value="1"/>
</dbReference>
<protein>
    <submittedName>
        <fullName evidence="6">Serine protease</fullName>
    </submittedName>
</protein>
<organism evidence="6 7">
    <name type="scientific">Piscinibacter koreensis</name>
    <dbReference type="NCBI Taxonomy" id="2742824"/>
    <lineage>
        <taxon>Bacteria</taxon>
        <taxon>Pseudomonadati</taxon>
        <taxon>Pseudomonadota</taxon>
        <taxon>Betaproteobacteria</taxon>
        <taxon>Burkholderiales</taxon>
        <taxon>Sphaerotilaceae</taxon>
        <taxon>Piscinibacter</taxon>
    </lineage>
</organism>
<sequence>MAPRTGAASRAWRIAAWLLAGLAVLLAAPLAAQTLDTAAVQAQQTEARTRALERASHAVVGVETLSIDDAPSAATLGRARIGSGVVIGDDDLVLTIGYLIVEAERVDLVDGAGRRVPARVVAYDVATGFGLLQALAPLALAPAPLGDAAALVDGEPLLVASGGQIATLGISRLVSRRPFSGYWEYHIDDALFTAPARVDHSGAGLFNADGELLGIGSLVVADATGIGAPGLRGNMFVPVDLLKPILAELRVRGASAASRRAWLGVNCIEADDHLRVIRVAEDSPAERAGLRVGDEILGIDGSAATTLHAFYTALWQRGVVREVELRIRRADAERTIRATTADRLQTFKRPQGV</sequence>
<keyword evidence="7" id="KW-1185">Reference proteome</keyword>
<dbReference type="Pfam" id="PF13180">
    <property type="entry name" value="PDZ_2"/>
    <property type="match status" value="1"/>
</dbReference>
<dbReference type="RefSeq" id="WP_176067296.1">
    <property type="nucleotide sequence ID" value="NZ_JABWMJ010000002.1"/>
</dbReference>
<dbReference type="InterPro" id="IPR036034">
    <property type="entry name" value="PDZ_sf"/>
</dbReference>
<evidence type="ECO:0000259" key="5">
    <source>
        <dbReference type="PROSITE" id="PS50106"/>
    </source>
</evidence>
<dbReference type="GO" id="GO:0004252">
    <property type="term" value="F:serine-type endopeptidase activity"/>
    <property type="evidence" value="ECO:0007669"/>
    <property type="project" value="InterPro"/>
</dbReference>
<dbReference type="InterPro" id="IPR001478">
    <property type="entry name" value="PDZ"/>
</dbReference>
<dbReference type="GO" id="GO:0006508">
    <property type="term" value="P:proteolysis"/>
    <property type="evidence" value="ECO:0007669"/>
    <property type="project" value="UniProtKB-KW"/>
</dbReference>
<dbReference type="Proteomes" id="UP000529637">
    <property type="component" value="Unassembled WGS sequence"/>
</dbReference>
<dbReference type="Gene3D" id="2.40.10.120">
    <property type="match status" value="1"/>
</dbReference>
<dbReference type="PROSITE" id="PS50106">
    <property type="entry name" value="PDZ"/>
    <property type="match status" value="1"/>
</dbReference>
<comment type="similarity">
    <text evidence="1">Belongs to the peptidase S1C family.</text>
</comment>
<comment type="caution">
    <text evidence="6">The sequence shown here is derived from an EMBL/GenBank/DDBJ whole genome shotgun (WGS) entry which is preliminary data.</text>
</comment>
<keyword evidence="3" id="KW-0378">Hydrolase</keyword>
<dbReference type="SUPFAM" id="SSF50156">
    <property type="entry name" value="PDZ domain-like"/>
    <property type="match status" value="1"/>
</dbReference>
<evidence type="ECO:0000256" key="4">
    <source>
        <dbReference type="ARBA" id="ARBA00022825"/>
    </source>
</evidence>
<dbReference type="PANTHER" id="PTHR22939">
    <property type="entry name" value="SERINE PROTEASE FAMILY S1C HTRA-RELATED"/>
    <property type="match status" value="1"/>
</dbReference>
<dbReference type="SUPFAM" id="SSF50494">
    <property type="entry name" value="Trypsin-like serine proteases"/>
    <property type="match status" value="1"/>
</dbReference>
<accession>A0A7Y6NLR7</accession>